<reference evidence="3" key="2">
    <citation type="submission" date="2024-07" db="EMBL/GenBank/DDBJ databases">
        <title>Streptomyces haneummycinica sp. nov., a new antibiotic-producing actinobacterium isolated from marine sediment.</title>
        <authorList>
            <person name="Uemura M."/>
            <person name="Hamada M."/>
            <person name="Hirano S."/>
            <person name="Kobayashi K."/>
            <person name="Ohshiro T."/>
            <person name="Kobayashi T."/>
            <person name="Terahara T."/>
        </authorList>
    </citation>
    <scope>NUCLEOTIDE SEQUENCE</scope>
    <source>
        <strain evidence="3">KM77-8</strain>
    </source>
</reference>
<feature type="domain" description="Nucleoside phosphorylase" evidence="2">
    <location>
        <begin position="1"/>
        <end position="57"/>
    </location>
</feature>
<evidence type="ECO:0000313" key="3">
    <source>
        <dbReference type="EMBL" id="BFO15406.1"/>
    </source>
</evidence>
<dbReference type="EMBL" id="AP035768">
    <property type="protein sequence ID" value="BFO15406.1"/>
    <property type="molecule type" value="Genomic_DNA"/>
</dbReference>
<protein>
    <recommendedName>
        <fullName evidence="2">Nucleoside phosphorylase domain-containing protein</fullName>
    </recommendedName>
</protein>
<name>A0AAT9HD66_9ACTN</name>
<dbReference type="InterPro" id="IPR000845">
    <property type="entry name" value="Nucleoside_phosphorylase_d"/>
</dbReference>
<dbReference type="GO" id="GO:0008930">
    <property type="term" value="F:methylthioadenosine nucleosidase activity"/>
    <property type="evidence" value="ECO:0007669"/>
    <property type="project" value="TreeGrafter"/>
</dbReference>
<organism evidence="3">
    <name type="scientific">Streptomyces haneummycinicus</name>
    <dbReference type="NCBI Taxonomy" id="3074435"/>
    <lineage>
        <taxon>Bacteria</taxon>
        <taxon>Bacillati</taxon>
        <taxon>Actinomycetota</taxon>
        <taxon>Actinomycetes</taxon>
        <taxon>Kitasatosporales</taxon>
        <taxon>Streptomycetaceae</taxon>
        <taxon>Streptomyces</taxon>
    </lineage>
</organism>
<accession>A0AAT9HD66</accession>
<dbReference type="InterPro" id="IPR035994">
    <property type="entry name" value="Nucleoside_phosphorylase_sf"/>
</dbReference>
<reference evidence="3" key="1">
    <citation type="submission" date="2024-06" db="EMBL/GenBank/DDBJ databases">
        <authorList>
            <consortium name="consrtm"/>
            <person name="Uemura M."/>
            <person name="Terahara T."/>
        </authorList>
    </citation>
    <scope>NUCLEOTIDE SEQUENCE</scope>
    <source>
        <strain evidence="3">KM77-8</strain>
    </source>
</reference>
<dbReference type="Pfam" id="PF01048">
    <property type="entry name" value="PNP_UDP_1"/>
    <property type="match status" value="1"/>
</dbReference>
<feature type="region of interest" description="Disordered" evidence="1">
    <location>
        <begin position="59"/>
        <end position="86"/>
    </location>
</feature>
<dbReference type="GO" id="GO:0009116">
    <property type="term" value="P:nucleoside metabolic process"/>
    <property type="evidence" value="ECO:0007669"/>
    <property type="project" value="InterPro"/>
</dbReference>
<dbReference type="AlphaFoldDB" id="A0AAT9HD66"/>
<dbReference type="SUPFAM" id="SSF53167">
    <property type="entry name" value="Purine and uridine phosphorylases"/>
    <property type="match status" value="1"/>
</dbReference>
<dbReference type="GO" id="GO:0008782">
    <property type="term" value="F:adenosylhomocysteine nucleosidase activity"/>
    <property type="evidence" value="ECO:0007669"/>
    <property type="project" value="TreeGrafter"/>
</dbReference>
<gene>
    <name evidence="3" type="ORF">SHKM778_17940</name>
</gene>
<dbReference type="PANTHER" id="PTHR46832:SF1">
    <property type="entry name" value="5'-METHYLTHIOADENOSINE_S-ADENOSYLHOMOCYSTEINE NUCLEOSIDASE"/>
    <property type="match status" value="1"/>
</dbReference>
<evidence type="ECO:0000259" key="2">
    <source>
        <dbReference type="Pfam" id="PF01048"/>
    </source>
</evidence>
<sequence length="86" mass="8865">MEGSGIAQAAHLSGHLDALVIRGISDHADASKADADAAGSQQRAAEQAAEALVAILRRLPPFSRRPRASSGDTDSQEGPQGRHSVP</sequence>
<proteinExistence type="predicted"/>
<dbReference type="GO" id="GO:0005829">
    <property type="term" value="C:cytosol"/>
    <property type="evidence" value="ECO:0007669"/>
    <property type="project" value="TreeGrafter"/>
</dbReference>
<dbReference type="PANTHER" id="PTHR46832">
    <property type="entry name" value="5'-METHYLTHIOADENOSINE/S-ADENOSYLHOMOCYSTEINE NUCLEOSIDASE"/>
    <property type="match status" value="1"/>
</dbReference>
<evidence type="ECO:0000256" key="1">
    <source>
        <dbReference type="SAM" id="MobiDB-lite"/>
    </source>
</evidence>
<dbReference type="Gene3D" id="3.40.50.1580">
    <property type="entry name" value="Nucleoside phosphorylase domain"/>
    <property type="match status" value="1"/>
</dbReference>
<dbReference type="GO" id="GO:0019284">
    <property type="term" value="P:L-methionine salvage from S-adenosylmethionine"/>
    <property type="evidence" value="ECO:0007669"/>
    <property type="project" value="TreeGrafter"/>
</dbReference>